<sequence>MDSLGGIAMFVQVADSGSFSATGRLLGLSSSAVGKSVARMEARLGVRLFQRSTRHLALTAEGEKFLDRCKRILAEVEAAERELSESGSAPSGRLRISLPRYSGLFEPAIAAFMQAYPAIELDLDFSDTLVNVVSDGFDAVVRTGALLDSGLTQRKLCTFRRLLVASPAYLARHGRPAHSSELLRHQRLDYRFPATGRLEQWPLGEAMGQAVPPAPGMVCNSVEMRVYLAVQGQGIAYLPAFTVGRELAAGQLESVLDEHTQAQTAFWLLWPASRHMPPRLRVFIDFMVEQLQDCTFGT</sequence>
<accession>A0A6I1IAY4</accession>
<evidence type="ECO:0000256" key="4">
    <source>
        <dbReference type="ARBA" id="ARBA00023163"/>
    </source>
</evidence>
<dbReference type="FunFam" id="1.10.10.10:FF:000001">
    <property type="entry name" value="LysR family transcriptional regulator"/>
    <property type="match status" value="1"/>
</dbReference>
<evidence type="ECO:0000256" key="1">
    <source>
        <dbReference type="ARBA" id="ARBA00009437"/>
    </source>
</evidence>
<dbReference type="GO" id="GO:0003700">
    <property type="term" value="F:DNA-binding transcription factor activity"/>
    <property type="evidence" value="ECO:0007669"/>
    <property type="project" value="InterPro"/>
</dbReference>
<organism evidence="6 7">
    <name type="scientific">Janthinobacterium violaceinigrum</name>
    <dbReference type="NCBI Taxonomy" id="2654252"/>
    <lineage>
        <taxon>Bacteria</taxon>
        <taxon>Pseudomonadati</taxon>
        <taxon>Pseudomonadota</taxon>
        <taxon>Betaproteobacteria</taxon>
        <taxon>Burkholderiales</taxon>
        <taxon>Oxalobacteraceae</taxon>
        <taxon>Janthinobacterium</taxon>
    </lineage>
</organism>
<evidence type="ECO:0000259" key="5">
    <source>
        <dbReference type="PROSITE" id="PS50931"/>
    </source>
</evidence>
<dbReference type="SUPFAM" id="SSF53850">
    <property type="entry name" value="Periplasmic binding protein-like II"/>
    <property type="match status" value="1"/>
</dbReference>
<dbReference type="Gene3D" id="1.10.10.10">
    <property type="entry name" value="Winged helix-like DNA-binding domain superfamily/Winged helix DNA-binding domain"/>
    <property type="match status" value="1"/>
</dbReference>
<dbReference type="GO" id="GO:0043565">
    <property type="term" value="F:sequence-specific DNA binding"/>
    <property type="evidence" value="ECO:0007669"/>
    <property type="project" value="TreeGrafter"/>
</dbReference>
<dbReference type="InterPro" id="IPR058163">
    <property type="entry name" value="LysR-type_TF_proteobact-type"/>
</dbReference>
<dbReference type="InterPro" id="IPR036388">
    <property type="entry name" value="WH-like_DNA-bd_sf"/>
</dbReference>
<keyword evidence="3" id="KW-0238">DNA-binding</keyword>
<dbReference type="RefSeq" id="WP_152282919.1">
    <property type="nucleotide sequence ID" value="NZ_WFLI01000013.1"/>
</dbReference>
<evidence type="ECO:0000313" key="7">
    <source>
        <dbReference type="Proteomes" id="UP000468717"/>
    </source>
</evidence>
<dbReference type="EMBL" id="WFLI01000013">
    <property type="protein sequence ID" value="KAB8064368.1"/>
    <property type="molecule type" value="Genomic_DNA"/>
</dbReference>
<dbReference type="AlphaFoldDB" id="A0A6I1IAY4"/>
<protein>
    <submittedName>
        <fullName evidence="6">LysR family transcriptional regulator</fullName>
    </submittedName>
</protein>
<proteinExistence type="inferred from homology"/>
<dbReference type="PANTHER" id="PTHR30537">
    <property type="entry name" value="HTH-TYPE TRANSCRIPTIONAL REGULATOR"/>
    <property type="match status" value="1"/>
</dbReference>
<gene>
    <name evidence="6" type="ORF">GCN75_13120</name>
</gene>
<keyword evidence="2" id="KW-0805">Transcription regulation</keyword>
<name>A0A6I1IAY4_9BURK</name>
<evidence type="ECO:0000313" key="6">
    <source>
        <dbReference type="EMBL" id="KAB8064368.1"/>
    </source>
</evidence>
<dbReference type="SUPFAM" id="SSF46785">
    <property type="entry name" value="Winged helix' DNA-binding domain"/>
    <property type="match status" value="1"/>
</dbReference>
<dbReference type="Gene3D" id="3.40.190.290">
    <property type="match status" value="1"/>
</dbReference>
<dbReference type="InterPro" id="IPR005119">
    <property type="entry name" value="LysR_subst-bd"/>
</dbReference>
<keyword evidence="7" id="KW-1185">Reference proteome</keyword>
<dbReference type="PANTHER" id="PTHR30537:SF72">
    <property type="entry name" value="LYSR FAMILY TRANSCRIPTIONAL REGULATOR"/>
    <property type="match status" value="1"/>
</dbReference>
<evidence type="ECO:0000256" key="3">
    <source>
        <dbReference type="ARBA" id="ARBA00023125"/>
    </source>
</evidence>
<dbReference type="Pfam" id="PF03466">
    <property type="entry name" value="LysR_substrate"/>
    <property type="match status" value="1"/>
</dbReference>
<dbReference type="Pfam" id="PF00126">
    <property type="entry name" value="HTH_1"/>
    <property type="match status" value="1"/>
</dbReference>
<evidence type="ECO:0000256" key="2">
    <source>
        <dbReference type="ARBA" id="ARBA00023015"/>
    </source>
</evidence>
<comment type="similarity">
    <text evidence="1">Belongs to the LysR transcriptional regulatory family.</text>
</comment>
<keyword evidence="4" id="KW-0804">Transcription</keyword>
<dbReference type="GO" id="GO:0006351">
    <property type="term" value="P:DNA-templated transcription"/>
    <property type="evidence" value="ECO:0007669"/>
    <property type="project" value="TreeGrafter"/>
</dbReference>
<dbReference type="PROSITE" id="PS50931">
    <property type="entry name" value="HTH_LYSR"/>
    <property type="match status" value="1"/>
</dbReference>
<dbReference type="InterPro" id="IPR000847">
    <property type="entry name" value="LysR_HTH_N"/>
</dbReference>
<dbReference type="InterPro" id="IPR036390">
    <property type="entry name" value="WH_DNA-bd_sf"/>
</dbReference>
<feature type="domain" description="HTH lysR-type" evidence="5">
    <location>
        <begin position="1"/>
        <end position="59"/>
    </location>
</feature>
<dbReference type="Proteomes" id="UP000468717">
    <property type="component" value="Unassembled WGS sequence"/>
</dbReference>
<dbReference type="CDD" id="cd08476">
    <property type="entry name" value="PBP2_CrgA_like_7"/>
    <property type="match status" value="1"/>
</dbReference>
<comment type="caution">
    <text evidence="6">The sequence shown here is derived from an EMBL/GenBank/DDBJ whole genome shotgun (WGS) entry which is preliminary data.</text>
</comment>
<reference evidence="6 7" key="1">
    <citation type="submission" date="2019-10" db="EMBL/GenBank/DDBJ databases">
        <title>Three novel species isolated from a subtropical stream in China.</title>
        <authorList>
            <person name="Lu H."/>
        </authorList>
    </citation>
    <scope>NUCLEOTIDE SEQUENCE [LARGE SCALE GENOMIC DNA]</scope>
    <source>
        <strain evidence="6 7">FT13W</strain>
    </source>
</reference>